<evidence type="ECO:0000256" key="1">
    <source>
        <dbReference type="SAM" id="Coils"/>
    </source>
</evidence>
<dbReference type="AlphaFoldDB" id="A0A6J8BHH2"/>
<dbReference type="InterPro" id="IPR011042">
    <property type="entry name" value="6-blade_b-propeller_TolB-like"/>
</dbReference>
<reference evidence="2 3" key="1">
    <citation type="submission" date="2020-06" db="EMBL/GenBank/DDBJ databases">
        <authorList>
            <person name="Li R."/>
            <person name="Bekaert M."/>
        </authorList>
    </citation>
    <scope>NUCLEOTIDE SEQUENCE [LARGE SCALE GENOMIC DNA]</scope>
    <source>
        <strain evidence="3">wild</strain>
    </source>
</reference>
<keyword evidence="3" id="KW-1185">Reference proteome</keyword>
<evidence type="ECO:0000313" key="3">
    <source>
        <dbReference type="Proteomes" id="UP000507470"/>
    </source>
</evidence>
<feature type="coiled-coil region" evidence="1">
    <location>
        <begin position="51"/>
        <end position="93"/>
    </location>
</feature>
<organism evidence="2 3">
    <name type="scientific">Mytilus coruscus</name>
    <name type="common">Sea mussel</name>
    <dbReference type="NCBI Taxonomy" id="42192"/>
    <lineage>
        <taxon>Eukaryota</taxon>
        <taxon>Metazoa</taxon>
        <taxon>Spiralia</taxon>
        <taxon>Lophotrochozoa</taxon>
        <taxon>Mollusca</taxon>
        <taxon>Bivalvia</taxon>
        <taxon>Autobranchia</taxon>
        <taxon>Pteriomorphia</taxon>
        <taxon>Mytilida</taxon>
        <taxon>Mytiloidea</taxon>
        <taxon>Mytilidae</taxon>
        <taxon>Mytilinae</taxon>
        <taxon>Mytilus</taxon>
    </lineage>
</organism>
<dbReference type="Gene3D" id="2.120.10.30">
    <property type="entry name" value="TolB, C-terminal domain"/>
    <property type="match status" value="1"/>
</dbReference>
<evidence type="ECO:0000313" key="2">
    <source>
        <dbReference type="EMBL" id="CAC5382891.1"/>
    </source>
</evidence>
<protein>
    <submittedName>
        <fullName evidence="2">Uncharacterized protein</fullName>
    </submittedName>
</protein>
<dbReference type="EMBL" id="CACVKT020003274">
    <property type="protein sequence ID" value="CAC5382891.1"/>
    <property type="molecule type" value="Genomic_DNA"/>
</dbReference>
<keyword evidence="1" id="KW-0175">Coiled coil</keyword>
<sequence>MIELAEGYDSTVKKMKTFKSYLDVTLSNNERGRSTLSSFKSSEDFKYETERQKILKQEKALKDEVEMLTKKLLKELDQRWNLLQKSVNNADNKSKKINKNLEFRTESLSIALASANTGDVFRAYKKEKTARKQSIEPVNTNFKRLPQYVPGKTQIQQALHGNLTESDDIYSLEHYKFNVITKFNTGLKQAEMVFICADGTMWISNFNNKILQKLQFSNELVKVVQKIHVSCAGMALLPSGDLLISTTEPSLKILSHTTGKITSSKYSVAPLITGHIHITSDNKIIIRAGKKGSVFPMKDTRQVVVMDIEGRTEKVYELDNNGKPIFYAPQRITSDTDNNLYVLDRLNKDKSGMIMALNKSDGVRWIYSGNPDINKGQVTFKPHDLVSTKLNYIIITDMDSDMIHILNISGQCIYYLNTKDQLGILYPYSLKTDKRGTLYIGCGTEQYGPNEANIYTAQFSGL</sequence>
<dbReference type="Proteomes" id="UP000507470">
    <property type="component" value="Unassembled WGS sequence"/>
</dbReference>
<proteinExistence type="predicted"/>
<dbReference type="OrthoDB" id="6135363at2759"/>
<name>A0A6J8BHH2_MYTCO</name>
<gene>
    <name evidence="2" type="ORF">MCOR_18681</name>
</gene>
<accession>A0A6J8BHH2</accession>
<dbReference type="SUPFAM" id="SSF63829">
    <property type="entry name" value="Calcium-dependent phosphotriesterase"/>
    <property type="match status" value="1"/>
</dbReference>